<dbReference type="Gene3D" id="3.40.50.80">
    <property type="entry name" value="Nucleotide-binding domain of ferredoxin-NADP reductase (FNR) module"/>
    <property type="match status" value="1"/>
</dbReference>
<protein>
    <recommendedName>
        <fullName evidence="11">Sulfite reductase [NADPH] flavoprotein alpha-component</fullName>
        <shortName evidence="11">SiR-FP</shortName>
        <ecNumber evidence="11">1.8.1.2</ecNumber>
    </recommendedName>
</protein>
<evidence type="ECO:0000313" key="16">
    <source>
        <dbReference type="Proteomes" id="UP000199423"/>
    </source>
</evidence>
<dbReference type="Pfam" id="PF00667">
    <property type="entry name" value="FAD_binding_1"/>
    <property type="match status" value="1"/>
</dbReference>
<dbReference type="RefSeq" id="WP_092869370.1">
    <property type="nucleotide sequence ID" value="NZ_FPCH01000004.1"/>
</dbReference>
<comment type="subunit">
    <text evidence="11">Alpha(8)-beta(8). The alpha component is a flavoprotein, the beta component is a hemoprotein.</text>
</comment>
<dbReference type="GO" id="GO:0005829">
    <property type="term" value="C:cytosol"/>
    <property type="evidence" value="ECO:0007669"/>
    <property type="project" value="TreeGrafter"/>
</dbReference>
<keyword evidence="7 11" id="KW-0249">Electron transport</keyword>
<dbReference type="Gene3D" id="1.20.990.10">
    <property type="entry name" value="NADPH-cytochrome p450 Reductase, Chain A, domain 3"/>
    <property type="match status" value="1"/>
</dbReference>
<evidence type="ECO:0000256" key="10">
    <source>
        <dbReference type="ARBA" id="ARBA00052219"/>
    </source>
</evidence>
<dbReference type="InterPro" id="IPR008254">
    <property type="entry name" value="Flavodoxin/NO_synth"/>
</dbReference>
<keyword evidence="3 11" id="KW-0285">Flavoprotein</keyword>
<evidence type="ECO:0000256" key="9">
    <source>
        <dbReference type="ARBA" id="ARBA00023192"/>
    </source>
</evidence>
<keyword evidence="16" id="KW-1185">Reference proteome</keyword>
<dbReference type="InterPro" id="IPR017927">
    <property type="entry name" value="FAD-bd_FR_type"/>
</dbReference>
<dbReference type="InterPro" id="IPR029039">
    <property type="entry name" value="Flavoprotein-like_sf"/>
</dbReference>
<evidence type="ECO:0000256" key="7">
    <source>
        <dbReference type="ARBA" id="ARBA00022982"/>
    </source>
</evidence>
<evidence type="ECO:0000256" key="5">
    <source>
        <dbReference type="ARBA" id="ARBA00022827"/>
    </source>
</evidence>
<dbReference type="GO" id="GO:0019344">
    <property type="term" value="P:cysteine biosynthetic process"/>
    <property type="evidence" value="ECO:0007669"/>
    <property type="project" value="UniProtKB-KW"/>
</dbReference>
<dbReference type="PRINTS" id="PR00369">
    <property type="entry name" value="FLAVODOXIN"/>
</dbReference>
<evidence type="ECO:0000256" key="4">
    <source>
        <dbReference type="ARBA" id="ARBA00022643"/>
    </source>
</evidence>
<evidence type="ECO:0000313" key="15">
    <source>
        <dbReference type="EMBL" id="SFV38818.1"/>
    </source>
</evidence>
<dbReference type="PRINTS" id="PR00371">
    <property type="entry name" value="FPNCR"/>
</dbReference>
<dbReference type="InterPro" id="IPR001094">
    <property type="entry name" value="Flavdoxin-like"/>
</dbReference>
<comment type="cofactor">
    <cofactor evidence="11 12">
        <name>FMN</name>
        <dbReference type="ChEBI" id="CHEBI:58210"/>
    </cofactor>
    <text evidence="11 12">Binds 1 FMN per subunit.</text>
</comment>
<dbReference type="STRING" id="51670.SAMN04488557_3865"/>
<dbReference type="GO" id="GO:0050660">
    <property type="term" value="F:flavin adenine dinucleotide binding"/>
    <property type="evidence" value="ECO:0007669"/>
    <property type="project" value="InterPro"/>
</dbReference>
<dbReference type="EC" id="1.8.1.2" evidence="11"/>
<feature type="domain" description="FAD-binding FR-type" evidence="14">
    <location>
        <begin position="239"/>
        <end position="443"/>
    </location>
</feature>
<dbReference type="InterPro" id="IPR039261">
    <property type="entry name" value="FNR_nucleotide-bd"/>
</dbReference>
<comment type="catalytic activity">
    <reaction evidence="10 11">
        <text>hydrogen sulfide + 3 NADP(+) + 3 H2O = sulfite + 3 NADPH + 4 H(+)</text>
        <dbReference type="Rhea" id="RHEA:13801"/>
        <dbReference type="ChEBI" id="CHEBI:15377"/>
        <dbReference type="ChEBI" id="CHEBI:15378"/>
        <dbReference type="ChEBI" id="CHEBI:17359"/>
        <dbReference type="ChEBI" id="CHEBI:29919"/>
        <dbReference type="ChEBI" id="CHEBI:57783"/>
        <dbReference type="ChEBI" id="CHEBI:58349"/>
        <dbReference type="EC" id="1.8.1.2"/>
    </reaction>
</comment>
<evidence type="ECO:0000256" key="12">
    <source>
        <dbReference type="PIRSR" id="PIRSR000207-1"/>
    </source>
</evidence>
<organism evidence="15 16">
    <name type="scientific">Hyphomicrobium facile</name>
    <dbReference type="NCBI Taxonomy" id="51670"/>
    <lineage>
        <taxon>Bacteria</taxon>
        <taxon>Pseudomonadati</taxon>
        <taxon>Pseudomonadota</taxon>
        <taxon>Alphaproteobacteria</taxon>
        <taxon>Hyphomicrobiales</taxon>
        <taxon>Hyphomicrobiaceae</taxon>
        <taxon>Hyphomicrobium</taxon>
    </lineage>
</organism>
<dbReference type="PANTHER" id="PTHR19384">
    <property type="entry name" value="NITRIC OXIDE SYNTHASE-RELATED"/>
    <property type="match status" value="1"/>
</dbReference>
<proteinExistence type="predicted"/>
<dbReference type="SUPFAM" id="SSF52218">
    <property type="entry name" value="Flavoproteins"/>
    <property type="match status" value="1"/>
</dbReference>
<feature type="binding site" evidence="12">
    <location>
        <position position="556"/>
    </location>
    <ligand>
        <name>NADP(+)</name>
        <dbReference type="ChEBI" id="CHEBI:58349"/>
    </ligand>
</feature>
<dbReference type="PANTHER" id="PTHR19384:SF128">
    <property type="entry name" value="NADPH OXIDOREDUCTASE A"/>
    <property type="match status" value="1"/>
</dbReference>
<keyword evidence="5 11" id="KW-0274">FAD</keyword>
<dbReference type="InterPro" id="IPR010199">
    <property type="entry name" value="CysJ"/>
</dbReference>
<dbReference type="GO" id="GO:0010181">
    <property type="term" value="F:FMN binding"/>
    <property type="evidence" value="ECO:0007669"/>
    <property type="project" value="InterPro"/>
</dbReference>
<dbReference type="Proteomes" id="UP000199423">
    <property type="component" value="Unassembled WGS sequence"/>
</dbReference>
<dbReference type="CDD" id="cd06199">
    <property type="entry name" value="SiR"/>
    <property type="match status" value="1"/>
</dbReference>
<dbReference type="InterPro" id="IPR023173">
    <property type="entry name" value="NADPH_Cyt_P450_Rdtase_alpha"/>
</dbReference>
<dbReference type="InterPro" id="IPR003097">
    <property type="entry name" value="CysJ-like_FAD-binding"/>
</dbReference>
<evidence type="ECO:0000256" key="2">
    <source>
        <dbReference type="ARBA" id="ARBA00022605"/>
    </source>
</evidence>
<dbReference type="SUPFAM" id="SSF63380">
    <property type="entry name" value="Riboflavin synthase domain-like"/>
    <property type="match status" value="1"/>
</dbReference>
<gene>
    <name evidence="15" type="ORF">SAMN04488557_3865</name>
</gene>
<dbReference type="UniPathway" id="UPA00140">
    <property type="reaction ID" value="UER00207"/>
</dbReference>
<keyword evidence="1 11" id="KW-0813">Transport</keyword>
<dbReference type="EMBL" id="FPCH01000004">
    <property type="protein sequence ID" value="SFV38818.1"/>
    <property type="molecule type" value="Genomic_DNA"/>
</dbReference>
<keyword evidence="9 11" id="KW-0198">Cysteine biosynthesis</keyword>
<comment type="pathway">
    <text evidence="11">Sulfur metabolism; hydrogen sulfide biosynthesis; hydrogen sulfide from sulfite (NADPH route): step 1/1.</text>
</comment>
<comment type="function">
    <text evidence="11">Component of the sulfite reductase complex that catalyzes the 6-electron reduction of sulfite to sulfide. This is one of several activities required for the biosynthesis of L-cysteine from sulfate. The flavoprotein component catalyzes the electron flow from NADPH -&gt; FAD -&gt; FMN to the hemoprotein component.</text>
</comment>
<feature type="binding site" evidence="12">
    <location>
        <begin position="414"/>
        <end position="417"/>
    </location>
    <ligand>
        <name>FAD</name>
        <dbReference type="ChEBI" id="CHEBI:57692"/>
    </ligand>
</feature>
<dbReference type="Gene3D" id="2.40.30.10">
    <property type="entry name" value="Translation factors"/>
    <property type="match status" value="1"/>
</dbReference>
<accession>A0A1I7NW55</accession>
<evidence type="ECO:0000256" key="11">
    <source>
        <dbReference type="PIRNR" id="PIRNR000207"/>
    </source>
</evidence>
<keyword evidence="8 11" id="KW-0560">Oxidoreductase</keyword>
<dbReference type="Pfam" id="PF00175">
    <property type="entry name" value="NAD_binding_1"/>
    <property type="match status" value="1"/>
</dbReference>
<feature type="binding site" evidence="12">
    <location>
        <begin position="153"/>
        <end position="162"/>
    </location>
    <ligand>
        <name>FMN</name>
        <dbReference type="ChEBI" id="CHEBI:58210"/>
    </ligand>
</feature>
<feature type="domain" description="Flavodoxin-like" evidence="13">
    <location>
        <begin position="64"/>
        <end position="202"/>
    </location>
</feature>
<dbReference type="FunFam" id="3.40.50.80:FF:000001">
    <property type="entry name" value="NADPH--cytochrome P450 reductase 1"/>
    <property type="match status" value="1"/>
</dbReference>
<feature type="binding site" evidence="12">
    <location>
        <begin position="520"/>
        <end position="524"/>
    </location>
    <ligand>
        <name>NADP(+)</name>
        <dbReference type="ChEBI" id="CHEBI:58349"/>
    </ligand>
</feature>
<feature type="binding site" evidence="12">
    <location>
        <begin position="514"/>
        <end position="515"/>
    </location>
    <ligand>
        <name>NADP(+)</name>
        <dbReference type="ChEBI" id="CHEBI:58349"/>
    </ligand>
</feature>
<keyword evidence="6 11" id="KW-0521">NADP</keyword>
<evidence type="ECO:0000259" key="13">
    <source>
        <dbReference type="PROSITE" id="PS50902"/>
    </source>
</evidence>
<dbReference type="InterPro" id="IPR001433">
    <property type="entry name" value="OxRdtase_FAD/NAD-bd"/>
</dbReference>
<feature type="binding site" evidence="12">
    <location>
        <position position="594"/>
    </location>
    <ligand>
        <name>FAD</name>
        <dbReference type="ChEBI" id="CHEBI:57692"/>
    </ligand>
</feature>
<evidence type="ECO:0000256" key="3">
    <source>
        <dbReference type="ARBA" id="ARBA00022630"/>
    </source>
</evidence>
<name>A0A1I7NW55_9HYPH</name>
<dbReference type="InterPro" id="IPR001709">
    <property type="entry name" value="Flavoprot_Pyr_Nucl_cyt_Rdtase"/>
</dbReference>
<dbReference type="PROSITE" id="PS50902">
    <property type="entry name" value="FLAVODOXIN_LIKE"/>
    <property type="match status" value="1"/>
</dbReference>
<dbReference type="OrthoDB" id="9816402at2"/>
<evidence type="ECO:0000256" key="1">
    <source>
        <dbReference type="ARBA" id="ARBA00022448"/>
    </source>
</evidence>
<dbReference type="Pfam" id="PF00258">
    <property type="entry name" value="Flavodoxin_1"/>
    <property type="match status" value="1"/>
</dbReference>
<dbReference type="Gene3D" id="3.40.50.360">
    <property type="match status" value="1"/>
</dbReference>
<sequence length="594" mass="64887">MTATPLLPRNAPFLPEDIELLNKVVARTTPQQRSWLAGFFAGFEAAQGGGMAQVVPASKPRAPLTILYASESGNSEALASKAKKAAQKHGLDAKVFDMADADMALLAKAKNIVVYAATWGEGDPPARAVDFYQALMSDAAPRIDGVRFAVLALGDTAYTQFCAIGKAIDQRLEELGGVRTFDRVDLDLDYAKKAAEWTEGALAKLAPEDTQAAGGTVVHVDFGGAFPQADDDEPKFTAEQPLEAEISALVNLNGSGSTRETWHTEFAFDDPAFTYQPGDAIGLLPENDPGLVDDLLQAVGLGSDAALFLKLQKSYDVTTLSRAAVENYAKLTGRADVKALLEGEAYPKFASDRQLIDLFLAYPEKLTPEQLTGLLRPLPGRLYSVASSLKAHPGEAHLLVGAVRWQSHGRERKGVASTFLGERRRIGQTGRIYVKPNRHFRLPADGHTPIIMIGAGTGVAPYRGFVEERIADGAKGKSWLFFGERNFTNDFLYQLEWQDYLASGDLSRIDVAFSRDQPEKIYVQHRIWERRADINAWLQEGAHIYVCGDEKGMAKDVDATLVKVLAEPLKGDEEAGRAKLKELTKAGRYQRDIY</sequence>
<dbReference type="GO" id="GO:0004783">
    <property type="term" value="F:sulfite reductase (NADPH) activity"/>
    <property type="evidence" value="ECO:0007669"/>
    <property type="project" value="UniProtKB-EC"/>
</dbReference>
<feature type="binding site" evidence="12">
    <location>
        <begin position="381"/>
        <end position="384"/>
    </location>
    <ligand>
        <name>FAD</name>
        <dbReference type="ChEBI" id="CHEBI:57692"/>
    </ligand>
</feature>
<feature type="binding site" evidence="12">
    <location>
        <position position="318"/>
    </location>
    <ligand>
        <name>FAD</name>
        <dbReference type="ChEBI" id="CHEBI:57692"/>
    </ligand>
</feature>
<dbReference type="InterPro" id="IPR017938">
    <property type="entry name" value="Riboflavin_synthase-like_b-brl"/>
</dbReference>
<dbReference type="PIRSF" id="PIRSF000207">
    <property type="entry name" value="SiR-FP_CysJ"/>
    <property type="match status" value="1"/>
</dbReference>
<dbReference type="AlphaFoldDB" id="A0A1I7NW55"/>
<evidence type="ECO:0000256" key="8">
    <source>
        <dbReference type="ARBA" id="ARBA00023002"/>
    </source>
</evidence>
<dbReference type="PROSITE" id="PS51384">
    <property type="entry name" value="FAD_FR"/>
    <property type="match status" value="1"/>
</dbReference>
<evidence type="ECO:0000256" key="6">
    <source>
        <dbReference type="ARBA" id="ARBA00022857"/>
    </source>
</evidence>
<keyword evidence="2 11" id="KW-0028">Amino-acid biosynthesis</keyword>
<evidence type="ECO:0000259" key="14">
    <source>
        <dbReference type="PROSITE" id="PS51384"/>
    </source>
</evidence>
<keyword evidence="4 11" id="KW-0288">FMN</keyword>
<dbReference type="SUPFAM" id="SSF52343">
    <property type="entry name" value="Ferredoxin reductase-like, C-terminal NADP-linked domain"/>
    <property type="match status" value="1"/>
</dbReference>
<comment type="cofactor">
    <cofactor evidence="11 12">
        <name>FAD</name>
        <dbReference type="ChEBI" id="CHEBI:57692"/>
    </cofactor>
    <text evidence="11 12">Binds 1 FAD per subunit.</text>
</comment>
<reference evidence="16" key="1">
    <citation type="submission" date="2016-10" db="EMBL/GenBank/DDBJ databases">
        <authorList>
            <person name="Varghese N."/>
            <person name="Submissions S."/>
        </authorList>
    </citation>
    <scope>NUCLEOTIDE SEQUENCE [LARGE SCALE GENOMIC DNA]</scope>
    <source>
        <strain evidence="16">DSM 1565</strain>
    </source>
</reference>
<dbReference type="GO" id="GO:0070814">
    <property type="term" value="P:hydrogen sulfide biosynthetic process"/>
    <property type="evidence" value="ECO:0007669"/>
    <property type="project" value="UniProtKB-UniPathway"/>
</dbReference>